<dbReference type="Gene3D" id="1.10.260.130">
    <property type="match status" value="1"/>
</dbReference>
<organism evidence="3 4">
    <name type="scientific">Svornostia abyssi</name>
    <dbReference type="NCBI Taxonomy" id="2898438"/>
    <lineage>
        <taxon>Bacteria</taxon>
        <taxon>Bacillati</taxon>
        <taxon>Actinomycetota</taxon>
        <taxon>Thermoleophilia</taxon>
        <taxon>Solirubrobacterales</taxon>
        <taxon>Baekduiaceae</taxon>
        <taxon>Svornostia</taxon>
    </lineage>
</organism>
<dbReference type="Pfam" id="PF03583">
    <property type="entry name" value="LIP"/>
    <property type="match status" value="1"/>
</dbReference>
<dbReference type="RefSeq" id="WP_353865010.1">
    <property type="nucleotide sequence ID" value="NZ_CP088295.1"/>
</dbReference>
<evidence type="ECO:0000313" key="3">
    <source>
        <dbReference type="EMBL" id="UUY04530.1"/>
    </source>
</evidence>
<feature type="signal peptide" evidence="2">
    <location>
        <begin position="1"/>
        <end position="30"/>
    </location>
</feature>
<dbReference type="EMBL" id="CP088295">
    <property type="protein sequence ID" value="UUY04530.1"/>
    <property type="molecule type" value="Genomic_DNA"/>
</dbReference>
<accession>A0ABY5PIR3</accession>
<feature type="chain" id="PRO_5045858014" evidence="2">
    <location>
        <begin position="31"/>
        <end position="413"/>
    </location>
</feature>
<dbReference type="PANTHER" id="PTHR34853:SF1">
    <property type="entry name" value="LIPASE 5"/>
    <property type="match status" value="1"/>
</dbReference>
<protein>
    <submittedName>
        <fullName evidence="3">Lipase family protein</fullName>
    </submittedName>
</protein>
<sequence>MNRTFTTRIARLTAAALAGLALGPIGQASAAPVIDRSFPAPTPNAAPDPFYTPPAPLPAGEPGDIIRARPSKAGPPTARSLANAWQVMYLSTDALQRRNVVTGTVLVPKGKDPATTPVVAFNGGTSGPAFKCTISRFINSGAFYEQAMINRLLQAGYAVSVTDYEGYRQNPNTSYMVGKAMGPAVLDGVRAATRLPEAGLSPSAKVVIHGFSQGGGASMWAGQLQPTYAPEINLQGVSGGGVPANLASVAIGLNGKPGFGFMLYALIGLDNAYSDELQLGTYLNAAGTSTLAAMEAGDCTIELLLDYDGKQASDYMSPLPFGQLPWLLRIAENTLGSTKINVPVYQYHAPNDPIVEYDQARQLRDKYCGLGMSVTWKEFDTGHVTTVGRGNTDALAFIADRFSGKPATSNCGQ</sequence>
<keyword evidence="2" id="KW-0732">Signal</keyword>
<dbReference type="Proteomes" id="UP001058860">
    <property type="component" value="Chromosome"/>
</dbReference>
<dbReference type="SUPFAM" id="SSF53474">
    <property type="entry name" value="alpha/beta-Hydrolases"/>
    <property type="match status" value="1"/>
</dbReference>
<dbReference type="InterPro" id="IPR005152">
    <property type="entry name" value="Lipase_secreted"/>
</dbReference>
<dbReference type="PANTHER" id="PTHR34853">
    <property type="match status" value="1"/>
</dbReference>
<dbReference type="Gene3D" id="3.40.50.1820">
    <property type="entry name" value="alpha/beta hydrolase"/>
    <property type="match status" value="1"/>
</dbReference>
<reference evidence="4" key="1">
    <citation type="submission" date="2021-11" db="EMBL/GenBank/DDBJ databases">
        <title>Cultivation dependent microbiological survey of springs from the worlds oldest radium mine currently devoted to the extraction of radon-saturated water.</title>
        <authorList>
            <person name="Kapinusova G."/>
            <person name="Smrhova T."/>
            <person name="Strejcek M."/>
            <person name="Suman J."/>
            <person name="Jani K."/>
            <person name="Pajer P."/>
            <person name="Uhlik O."/>
        </authorList>
    </citation>
    <scope>NUCLEOTIDE SEQUENCE [LARGE SCALE GENOMIC DNA]</scope>
    <source>
        <strain evidence="4">J379</strain>
    </source>
</reference>
<proteinExistence type="predicted"/>
<feature type="compositionally biased region" description="Pro residues" evidence="1">
    <location>
        <begin position="40"/>
        <end position="59"/>
    </location>
</feature>
<dbReference type="PIRSF" id="PIRSF029171">
    <property type="entry name" value="Esterase_LipA"/>
    <property type="match status" value="1"/>
</dbReference>
<evidence type="ECO:0000256" key="2">
    <source>
        <dbReference type="SAM" id="SignalP"/>
    </source>
</evidence>
<keyword evidence="4" id="KW-1185">Reference proteome</keyword>
<dbReference type="InterPro" id="IPR029058">
    <property type="entry name" value="AB_hydrolase_fold"/>
</dbReference>
<evidence type="ECO:0000256" key="1">
    <source>
        <dbReference type="SAM" id="MobiDB-lite"/>
    </source>
</evidence>
<evidence type="ECO:0000313" key="4">
    <source>
        <dbReference type="Proteomes" id="UP001058860"/>
    </source>
</evidence>
<name>A0ABY5PIR3_9ACTN</name>
<feature type="region of interest" description="Disordered" evidence="1">
    <location>
        <begin position="39"/>
        <end position="77"/>
    </location>
</feature>
<gene>
    <name evidence="3" type="ORF">LRS13_03050</name>
</gene>